<dbReference type="Gene3D" id="2.130.10.30">
    <property type="entry name" value="Regulator of chromosome condensation 1/beta-lactamase-inhibitor protein II"/>
    <property type="match status" value="2"/>
</dbReference>
<keyword evidence="1" id="KW-0677">Repeat</keyword>
<evidence type="ECO:0000313" key="4">
    <source>
        <dbReference type="EMBL" id="CAH3150938.1"/>
    </source>
</evidence>
<feature type="domain" description="RCC1-like" evidence="3">
    <location>
        <begin position="794"/>
        <end position="1055"/>
    </location>
</feature>
<dbReference type="Pfam" id="PF25390">
    <property type="entry name" value="WD40_RLD"/>
    <property type="match status" value="1"/>
</dbReference>
<dbReference type="SUPFAM" id="SSF50985">
    <property type="entry name" value="RCC1/BLIP-II"/>
    <property type="match status" value="2"/>
</dbReference>
<dbReference type="InterPro" id="IPR058923">
    <property type="entry name" value="RCC1-like_dom"/>
</dbReference>
<name>A0ABN8PUX9_9CNID</name>
<dbReference type="Pfam" id="PF00415">
    <property type="entry name" value="RCC1"/>
    <property type="match status" value="2"/>
</dbReference>
<protein>
    <recommendedName>
        <fullName evidence="3">RCC1-like domain-containing protein</fullName>
    </recommendedName>
</protein>
<feature type="repeat" description="RCC1" evidence="2">
    <location>
        <begin position="834"/>
        <end position="890"/>
    </location>
</feature>
<feature type="repeat" description="RCC1" evidence="2">
    <location>
        <begin position="890"/>
        <end position="941"/>
    </location>
</feature>
<feature type="repeat" description="RCC1" evidence="2">
    <location>
        <begin position="994"/>
        <end position="1045"/>
    </location>
</feature>
<dbReference type="InterPro" id="IPR000408">
    <property type="entry name" value="Reg_chr_condens"/>
</dbReference>
<evidence type="ECO:0000313" key="5">
    <source>
        <dbReference type="Proteomes" id="UP001159405"/>
    </source>
</evidence>
<evidence type="ECO:0000256" key="2">
    <source>
        <dbReference type="PROSITE-ProRule" id="PRU00235"/>
    </source>
</evidence>
<proteinExistence type="predicted"/>
<dbReference type="PRINTS" id="PR00633">
    <property type="entry name" value="RCCNDNSATION"/>
</dbReference>
<feature type="repeat" description="RCC1" evidence="2">
    <location>
        <begin position="1115"/>
        <end position="1167"/>
    </location>
</feature>
<dbReference type="PROSITE" id="PS50012">
    <property type="entry name" value="RCC1_3"/>
    <property type="match status" value="5"/>
</dbReference>
<reference evidence="4 5" key="1">
    <citation type="submission" date="2022-05" db="EMBL/GenBank/DDBJ databases">
        <authorList>
            <consortium name="Genoscope - CEA"/>
            <person name="William W."/>
        </authorList>
    </citation>
    <scope>NUCLEOTIDE SEQUENCE [LARGE SCALE GENOMIC DNA]</scope>
</reference>
<organism evidence="4 5">
    <name type="scientific">Porites lobata</name>
    <dbReference type="NCBI Taxonomy" id="104759"/>
    <lineage>
        <taxon>Eukaryota</taxon>
        <taxon>Metazoa</taxon>
        <taxon>Cnidaria</taxon>
        <taxon>Anthozoa</taxon>
        <taxon>Hexacorallia</taxon>
        <taxon>Scleractinia</taxon>
        <taxon>Fungiina</taxon>
        <taxon>Poritidae</taxon>
        <taxon>Porites</taxon>
    </lineage>
</organism>
<dbReference type="InterPro" id="IPR009091">
    <property type="entry name" value="RCC1/BLIP-II"/>
</dbReference>
<keyword evidence="5" id="KW-1185">Reference proteome</keyword>
<dbReference type="InterPro" id="IPR051625">
    <property type="entry name" value="Signaling_Regulatory_Domain"/>
</dbReference>
<evidence type="ECO:0000256" key="1">
    <source>
        <dbReference type="ARBA" id="ARBA00022737"/>
    </source>
</evidence>
<feature type="repeat" description="RCC1" evidence="2">
    <location>
        <begin position="942"/>
        <end position="993"/>
    </location>
</feature>
<sequence length="1627" mass="181851">MSADERSSLYLRSRSSDSLKPQMVFELFELVGVLRVRPRVSQQFSKDDIRRLPSIEQAVWHKDSKYNLMVLLCSNGSLLLRGEERGRPPVIKQISWFQNPAKCIRTITLDPTGSWVVCACMNSCLYVVPVAGVVMSNTHISSEYWSTRDITLILRCERRGLPSSIVWWHSVDDLDIGIIGTELGEVLFVDLRLKMMVASVEVKESIKSLELMQDKQHETTALLINTISGDTVQMQLECKAMRKASFEQMRSPVSASFTTSIAVAMGYETLSTRTIPVESVFLGMGDLQDKIQPMPVKSSSGNIQFSVQYARNQVFIGARNRTTDILEIYDIDVENLPMFVYQLPPGATDVLVTDRVIFTVIHKKSSSETFLCVQSSQLAETSVAVPQGHQKTDSSIIQTFLLPPGEKPVAMFQHSETVDSVVNEDVAWMNSAAMSQSVDGLILVTTSGVFQCKPKTSPEKLFLELAVNSADTSAADILAITSGLDVNKLYEMAGDEALRNENYEHAVELYHLSKCSFERRVSQFAKYGRVADILTYLRQALSKHSDVHTAERKHLSNLTLFCFIQQVLQSTGDVIQLAILSEAFSQFLNDNFDYDESTALEQLSAFGLKSFMFDVAKARGLMPKTLDLLAQKGQFHLPIELQSKLASRGFTEIISKSANGAFIQCMDPQEAVTFLLTKPETILSHMKFLLSRLTSLNEESLVHIARVLDPSRPSFRSLASKVRPPRQRTASSSSITSLISLESVVSFGQDENKQPSLQDIIELFLCSLLVLNHIRDQKLDAMTRISAVKCICGGNQTTENGFGKKRPESTVEFLCRPVRLSCGQQHTAVVSSSGDVYTWGRSQKGRLGHGDLIEEEGKSIPFRVEILHMHRINVLSVACGLEHTLALCRDGVYSWGSSEYGQLGQGDTQQQTRPVYITELSDKKCIAVTCGHYHSMALSADHRVWSWGWGVHGQLGVGSIEDSLLPTHVTALDEYEVTLLAAGYSHSAALTSQGQVLTFGGGLYGQLGLGTNSKQTLPQLVKSLKDEKVYLISCGSFETIAVTEDQKIFNWGRSPHFFRFYMRPEYRSKRSAQTTLPMNSLSHRLLPEHMNCTFSSQIKDVCCGNWHYMILMESGQVYSWGFNDYGQLGLGSKMDRQISPRLLHKLSNKCITMISTGAEFSVAMDTAGLVYVWGRADSGQLGLDFSCIGANNKEVSVPCQLTSLPPLNRKASISSEHSQRSDHNLDLEIEWDLPDLSAVGNRLFPYGREAMNVALCQLTEQYAAQPMIRHCLDIKDYLAAAVVYETLGEWPQVLGYSLKFLNTCFSSASCEVPGKLTSSALEVMHHVTRKFTEGQISGEQSVQQAVWLLQEMLQFWHKNNLPFDSLECFLSEYLDILGYPLSLLMIRDPFLSSLISEDPQELSQSGEMERPMLQFSAAFFNKVVNHVVNELQEEDKGEEYSSDLKAILTAYNGTTTVSTLNDESYSQPFAQLDAGVQLQEFNTAQKHLWQEITDNIKKDLDRHPYIALSMTAAATVASAAVSQQRGWREGELASELQADVVLFTCNHHFPRVYFQEFVLPEFQQRMSELTLPLKHTTKLLLKIYCRVEGCLPTACPICVYNSIRMEQLEMVEQSASGESLQARPWDI</sequence>
<dbReference type="PROSITE" id="PS00626">
    <property type="entry name" value="RCC1_2"/>
    <property type="match status" value="4"/>
</dbReference>
<comment type="caution">
    <text evidence="4">The sequence shown here is derived from an EMBL/GenBank/DDBJ whole genome shotgun (WGS) entry which is preliminary data.</text>
</comment>
<evidence type="ECO:0000259" key="3">
    <source>
        <dbReference type="Pfam" id="PF25390"/>
    </source>
</evidence>
<dbReference type="Proteomes" id="UP001159405">
    <property type="component" value="Unassembled WGS sequence"/>
</dbReference>
<gene>
    <name evidence="4" type="ORF">PLOB_00048345</name>
</gene>
<dbReference type="PANTHER" id="PTHR22872">
    <property type="entry name" value="BTK-BINDING PROTEIN-RELATED"/>
    <property type="match status" value="1"/>
</dbReference>
<dbReference type="EMBL" id="CALNXK010000090">
    <property type="protein sequence ID" value="CAH3150938.1"/>
    <property type="molecule type" value="Genomic_DNA"/>
</dbReference>
<dbReference type="PANTHER" id="PTHR22872:SF2">
    <property type="entry name" value="INHIBITOR OF BRUTON TYROSINE KINASE"/>
    <property type="match status" value="1"/>
</dbReference>
<accession>A0ABN8PUX9</accession>